<organism evidence="3 4">
    <name type="scientific">Proteobacteria bacterium 228</name>
    <dbReference type="NCBI Taxonomy" id="2083153"/>
    <lineage>
        <taxon>Bacteria</taxon>
        <taxon>Pseudomonadati</taxon>
        <taxon>Pseudomonadota</taxon>
    </lineage>
</organism>
<dbReference type="GO" id="GO:0005829">
    <property type="term" value="C:cytosol"/>
    <property type="evidence" value="ECO:0007669"/>
    <property type="project" value="TreeGrafter"/>
</dbReference>
<evidence type="ECO:0000313" key="3">
    <source>
        <dbReference type="EMBL" id="PPC74144.1"/>
    </source>
</evidence>
<dbReference type="GO" id="GO:0070967">
    <property type="term" value="F:coenzyme F420 binding"/>
    <property type="evidence" value="ECO:0007669"/>
    <property type="project" value="TreeGrafter"/>
</dbReference>
<dbReference type="PANTHER" id="PTHR35176">
    <property type="entry name" value="HEME OXYGENASE HI_0854-RELATED"/>
    <property type="match status" value="1"/>
</dbReference>
<dbReference type="Pfam" id="PF01243">
    <property type="entry name" value="PNPOx_N"/>
    <property type="match status" value="1"/>
</dbReference>
<dbReference type="Gene3D" id="2.30.110.10">
    <property type="entry name" value="Electron Transport, Fmn-binding Protein, Chain A"/>
    <property type="match status" value="1"/>
</dbReference>
<sequence>MDEQEQQLLRIYDQQLAFRQQCRCLMMATQDQQGWPEVSYTPYVEDDEGFLYIYISELAAHTRNLLSASPLSVMFIEDESQAKVIHARERLSFRVSVTEVQRDAVLWSDIQQRLSARFGEVALMLKDLQDFHMFQLAPIEGVYVRGFAKAYRIYRQGIEHIRDIGHRPVSEVLR</sequence>
<dbReference type="PANTHER" id="PTHR35176:SF6">
    <property type="entry name" value="HEME OXYGENASE HI_0854-RELATED"/>
    <property type="match status" value="1"/>
</dbReference>
<dbReference type="GO" id="GO:0016627">
    <property type="term" value="F:oxidoreductase activity, acting on the CH-CH group of donors"/>
    <property type="evidence" value="ECO:0007669"/>
    <property type="project" value="TreeGrafter"/>
</dbReference>
<proteinExistence type="predicted"/>
<dbReference type="SUPFAM" id="SSF50475">
    <property type="entry name" value="FMN-binding split barrel"/>
    <property type="match status" value="1"/>
</dbReference>
<dbReference type="OrthoDB" id="9776211at2"/>
<name>A0A2S5KH55_9PROT</name>
<reference evidence="3 4" key="1">
    <citation type="submission" date="2018-02" db="EMBL/GenBank/DDBJ databases">
        <title>novel marine gammaproteobacteria from coastal saline agro ecosystem.</title>
        <authorList>
            <person name="Krishnan R."/>
            <person name="Ramesh Kumar N."/>
        </authorList>
    </citation>
    <scope>NUCLEOTIDE SEQUENCE [LARGE SCALE GENOMIC DNA]</scope>
    <source>
        <strain evidence="3 4">228</strain>
    </source>
</reference>
<dbReference type="EMBL" id="PRLP01000167">
    <property type="protein sequence ID" value="PPC74144.1"/>
    <property type="molecule type" value="Genomic_DNA"/>
</dbReference>
<dbReference type="InterPro" id="IPR052019">
    <property type="entry name" value="F420H2_bilvrd_red/Heme_oxyg"/>
</dbReference>
<dbReference type="AlphaFoldDB" id="A0A2S5KH55"/>
<accession>A0A2S5KH55</accession>
<evidence type="ECO:0000259" key="2">
    <source>
        <dbReference type="Pfam" id="PF01243"/>
    </source>
</evidence>
<keyword evidence="1" id="KW-0560">Oxidoreductase</keyword>
<dbReference type="PIRSF" id="PIRSF004633">
    <property type="entry name" value="UCP_PLP_oxd"/>
    <property type="match status" value="1"/>
</dbReference>
<dbReference type="InterPro" id="IPR011576">
    <property type="entry name" value="Pyridox_Oxase_N"/>
</dbReference>
<feature type="domain" description="Pyridoxamine 5'-phosphate oxidase N-terminal" evidence="2">
    <location>
        <begin position="13"/>
        <end position="141"/>
    </location>
</feature>
<comment type="caution">
    <text evidence="3">The sequence shown here is derived from an EMBL/GenBank/DDBJ whole genome shotgun (WGS) entry which is preliminary data.</text>
</comment>
<gene>
    <name evidence="3" type="ORF">C4K68_27440</name>
</gene>
<evidence type="ECO:0000256" key="1">
    <source>
        <dbReference type="ARBA" id="ARBA00023002"/>
    </source>
</evidence>
<protein>
    <submittedName>
        <fullName evidence="3">Heme utilization protein HutZ</fullName>
    </submittedName>
</protein>
<dbReference type="InterPro" id="IPR014419">
    <property type="entry name" value="HutZ"/>
</dbReference>
<dbReference type="InterPro" id="IPR012349">
    <property type="entry name" value="Split_barrel_FMN-bd"/>
</dbReference>
<evidence type="ECO:0000313" key="4">
    <source>
        <dbReference type="Proteomes" id="UP000238196"/>
    </source>
</evidence>
<dbReference type="Proteomes" id="UP000238196">
    <property type="component" value="Unassembled WGS sequence"/>
</dbReference>